<proteinExistence type="inferred from homology"/>
<name>A0AAD9NMA9_RIDPI</name>
<dbReference type="AlphaFoldDB" id="A0AAD9NMA9"/>
<dbReference type="GO" id="GO:0016567">
    <property type="term" value="P:protein ubiquitination"/>
    <property type="evidence" value="ECO:0007669"/>
    <property type="project" value="UniProtKB-UniRule"/>
</dbReference>
<evidence type="ECO:0000313" key="4">
    <source>
        <dbReference type="Proteomes" id="UP001209878"/>
    </source>
</evidence>
<dbReference type="InterPro" id="IPR044046">
    <property type="entry name" value="E3_ligase_UBR-like_C"/>
</dbReference>
<comment type="function">
    <text evidence="1">Ubiquitin ligase protein which is a component of the N-end rule pathway. Recognizes and binds to proteins bearing specific N-terminal residues that are destabilizing according to the N-end rule, leading to their ubiquitination and subsequent degradation.</text>
</comment>
<comment type="catalytic activity">
    <reaction evidence="1">
        <text>S-ubiquitinyl-[E2 ubiquitin-conjugating enzyme]-L-cysteine + [acceptor protein]-L-lysine = [E2 ubiquitin-conjugating enzyme]-L-cysteine + N(6)-ubiquitinyl-[acceptor protein]-L-lysine.</text>
        <dbReference type="EC" id="2.3.2.27"/>
    </reaction>
</comment>
<reference evidence="3" key="1">
    <citation type="journal article" date="2023" name="Mol. Biol. Evol.">
        <title>Third-Generation Sequencing Reveals the Adaptive Role of the Epigenome in Three Deep-Sea Polychaetes.</title>
        <authorList>
            <person name="Perez M."/>
            <person name="Aroh O."/>
            <person name="Sun Y."/>
            <person name="Lan Y."/>
            <person name="Juniper S.K."/>
            <person name="Young C.R."/>
            <person name="Angers B."/>
            <person name="Qian P.Y."/>
        </authorList>
    </citation>
    <scope>NUCLEOTIDE SEQUENCE</scope>
    <source>
        <strain evidence="3">R07B-5</strain>
    </source>
</reference>
<dbReference type="EMBL" id="JAODUO010000864">
    <property type="protein sequence ID" value="KAK2173591.1"/>
    <property type="molecule type" value="Genomic_DNA"/>
</dbReference>
<dbReference type="GO" id="GO:0071596">
    <property type="term" value="P:ubiquitin-dependent protein catabolic process via the N-end rule pathway"/>
    <property type="evidence" value="ECO:0007669"/>
    <property type="project" value="UniProtKB-UniRule"/>
</dbReference>
<dbReference type="GO" id="GO:0005737">
    <property type="term" value="C:cytoplasm"/>
    <property type="evidence" value="ECO:0007669"/>
    <property type="project" value="TreeGrafter"/>
</dbReference>
<comment type="caution">
    <text evidence="3">The sequence shown here is derived from an EMBL/GenBank/DDBJ whole genome shotgun (WGS) entry which is preliminary data.</text>
</comment>
<keyword evidence="1" id="KW-0863">Zinc-finger</keyword>
<gene>
    <name evidence="3" type="ORF">NP493_864g01019</name>
</gene>
<evidence type="ECO:0000256" key="1">
    <source>
        <dbReference type="RuleBase" id="RU366018"/>
    </source>
</evidence>
<keyword evidence="1" id="KW-0479">Metal-binding</keyword>
<dbReference type="PANTHER" id="PTHR21497:SF24">
    <property type="entry name" value="E3 UBIQUITIN-PROTEIN LIGASE UBR1"/>
    <property type="match status" value="1"/>
</dbReference>
<protein>
    <recommendedName>
        <fullName evidence="1">E3 ubiquitin-protein ligase</fullName>
        <ecNumber evidence="1">2.3.2.27</ecNumber>
    </recommendedName>
</protein>
<keyword evidence="1" id="KW-0862">Zinc</keyword>
<dbReference type="GO" id="GO:0000151">
    <property type="term" value="C:ubiquitin ligase complex"/>
    <property type="evidence" value="ECO:0007669"/>
    <property type="project" value="TreeGrafter"/>
</dbReference>
<sequence length="288" mass="32104">MISTLSTVSHVSEAGCDEFPLLCQYLALPASLAVLFEQGTIIKRLVDSWCADDSVQRQLLTAGTSAVATIKYPMRVNHLIDLPYDYIELINKVSTFTCPSSDGDDSRAPALCLVCGKMLCSQSYCCQRDIDNMTVGAATAHAETCGAGIGIFLRVRECHVLLLFNRTKGCFVAAPYLDDYGETDQGLRRGNPLHLCMERYRKLQKLWLNHSVPEEIVHLLEANSNLMAIEWQHLENEPVRAPRDNGRTSHLERNLSTCYSLPAEVRHREKNQSQELTLVVISTSTTGQ</sequence>
<accession>A0AAD9NMA9</accession>
<keyword evidence="4" id="KW-1185">Reference proteome</keyword>
<organism evidence="3 4">
    <name type="scientific">Ridgeia piscesae</name>
    <name type="common">Tubeworm</name>
    <dbReference type="NCBI Taxonomy" id="27915"/>
    <lineage>
        <taxon>Eukaryota</taxon>
        <taxon>Metazoa</taxon>
        <taxon>Spiralia</taxon>
        <taxon>Lophotrochozoa</taxon>
        <taxon>Annelida</taxon>
        <taxon>Polychaeta</taxon>
        <taxon>Sedentaria</taxon>
        <taxon>Canalipalpata</taxon>
        <taxon>Sabellida</taxon>
        <taxon>Siboglinidae</taxon>
        <taxon>Ridgeia</taxon>
    </lineage>
</organism>
<dbReference type="GO" id="GO:0008270">
    <property type="term" value="F:zinc ion binding"/>
    <property type="evidence" value="ECO:0007669"/>
    <property type="project" value="UniProtKB-UniRule"/>
</dbReference>
<dbReference type="EC" id="2.3.2.27" evidence="1"/>
<dbReference type="GO" id="GO:0061630">
    <property type="term" value="F:ubiquitin protein ligase activity"/>
    <property type="evidence" value="ECO:0007669"/>
    <property type="project" value="UniProtKB-UniRule"/>
</dbReference>
<evidence type="ECO:0000259" key="2">
    <source>
        <dbReference type="Pfam" id="PF18995"/>
    </source>
</evidence>
<dbReference type="InterPro" id="IPR039164">
    <property type="entry name" value="UBR1-like"/>
</dbReference>
<dbReference type="Pfam" id="PF18995">
    <property type="entry name" value="PRT6_C"/>
    <property type="match status" value="1"/>
</dbReference>
<dbReference type="Proteomes" id="UP001209878">
    <property type="component" value="Unassembled WGS sequence"/>
</dbReference>
<comment type="pathway">
    <text evidence="1">Protein modification; protein ubiquitination.</text>
</comment>
<dbReference type="PANTHER" id="PTHR21497">
    <property type="entry name" value="UBIQUITIN LIGASE E3 ALPHA-RELATED"/>
    <property type="match status" value="1"/>
</dbReference>
<keyword evidence="1" id="KW-0833">Ubl conjugation pathway</keyword>
<feature type="domain" description="E3 ubiquitin-protein ligase UBR-like C-terminal" evidence="2">
    <location>
        <begin position="12"/>
        <end position="209"/>
    </location>
</feature>
<comment type="similarity">
    <text evidence="1">Belongs to the E3 ubiquitin-protein ligase UBR1-like family.</text>
</comment>
<evidence type="ECO:0000313" key="3">
    <source>
        <dbReference type="EMBL" id="KAK2173591.1"/>
    </source>
</evidence>
<keyword evidence="1" id="KW-0808">Transferase</keyword>